<protein>
    <submittedName>
        <fullName evidence="1">Uncharacterized protein</fullName>
    </submittedName>
</protein>
<proteinExistence type="predicted"/>
<name>A0AAU8MK48_9CAUD</name>
<sequence>MMIVNKKLKKVTLLYLVLNKHLKEYNQVELIC</sequence>
<reference evidence="1" key="1">
    <citation type="submission" date="2024-06" db="EMBL/GenBank/DDBJ databases">
        <title>Intestivirid acquisition increases across infancy in a wild primate population.</title>
        <authorList>
            <person name="Schneider-Creas I.A."/>
            <person name="Moya I.L."/>
            <person name="Chiou K.L."/>
            <person name="Baniel A."/>
            <person name="Azanaw Haile A."/>
            <person name="Kebede F."/>
            <person name="Abebe B."/>
            <person name="Snyder-Mackler N."/>
            <person name="Varsani A."/>
        </authorList>
    </citation>
    <scope>NUCLEOTIDE SEQUENCE</scope>
    <source>
        <strain evidence="1">Int_RNL_2018_1178_PEE</strain>
    </source>
</reference>
<evidence type="ECO:0000313" key="1">
    <source>
        <dbReference type="EMBL" id="XCO00256.1"/>
    </source>
</evidence>
<organism evidence="1">
    <name type="scientific">Geladintestivirus 6</name>
    <dbReference type="NCBI Taxonomy" id="3233138"/>
    <lineage>
        <taxon>Viruses</taxon>
        <taxon>Duplodnaviria</taxon>
        <taxon>Heunggongvirae</taxon>
        <taxon>Uroviricota</taxon>
        <taxon>Caudoviricetes</taxon>
        <taxon>Crassvirales</taxon>
    </lineage>
</organism>
<accession>A0AAU8MK48</accession>
<dbReference type="EMBL" id="PP965496">
    <property type="protein sequence ID" value="XCO00256.1"/>
    <property type="molecule type" value="Genomic_DNA"/>
</dbReference>